<evidence type="ECO:0000313" key="18">
    <source>
        <dbReference type="EMBL" id="MDO6574049.1"/>
    </source>
</evidence>
<dbReference type="GeneID" id="72470700"/>
<comment type="caution">
    <text evidence="18">The sequence shown here is derived from an EMBL/GenBank/DDBJ whole genome shotgun (WGS) entry which is preliminary data.</text>
</comment>
<evidence type="ECO:0000256" key="7">
    <source>
        <dbReference type="ARBA" id="ARBA00022723"/>
    </source>
</evidence>
<keyword evidence="7" id="KW-0479">Metal-binding</keyword>
<evidence type="ECO:0000256" key="16">
    <source>
        <dbReference type="SAM" id="SignalP"/>
    </source>
</evidence>
<evidence type="ECO:0000259" key="17">
    <source>
        <dbReference type="PROSITE" id="PS50978"/>
    </source>
</evidence>
<gene>
    <name evidence="18" type="primary">isdC</name>
    <name evidence="18" type="ORF">Q4528_07745</name>
</gene>
<dbReference type="InterPro" id="IPR019909">
    <property type="entry name" value="Haem_uptake_protein_IsdC"/>
</dbReference>
<keyword evidence="4" id="KW-0134">Cell wall</keyword>
<dbReference type="InterPro" id="IPR006635">
    <property type="entry name" value="NEAT_dom"/>
</dbReference>
<evidence type="ECO:0000313" key="19">
    <source>
        <dbReference type="Proteomes" id="UP001170310"/>
    </source>
</evidence>
<feature type="domain" description="NEAT" evidence="17">
    <location>
        <begin position="27"/>
        <end position="150"/>
    </location>
</feature>
<dbReference type="AlphaFoldDB" id="A0AAW7YRI7"/>
<keyword evidence="15" id="KW-0812">Transmembrane</keyword>
<feature type="signal peptide" evidence="16">
    <location>
        <begin position="1"/>
        <end position="28"/>
    </location>
</feature>
<dbReference type="Gene3D" id="2.60.40.1850">
    <property type="match status" value="1"/>
</dbReference>
<dbReference type="NCBIfam" id="TIGR03656">
    <property type="entry name" value="IsdC"/>
    <property type="match status" value="1"/>
</dbReference>
<comment type="subcellular location">
    <subcellularLocation>
        <location evidence="1">Secreted</location>
        <location evidence="1">Cell wall</location>
        <topology evidence="1">Peptidoglycan-anchor</topology>
    </subcellularLocation>
</comment>
<proteinExistence type="inferred from homology"/>
<evidence type="ECO:0000256" key="5">
    <source>
        <dbReference type="ARBA" id="ARBA00022525"/>
    </source>
</evidence>
<feature type="compositionally biased region" description="Low complexity" evidence="14">
    <location>
        <begin position="151"/>
        <end position="170"/>
    </location>
</feature>
<keyword evidence="15" id="KW-1133">Transmembrane helix</keyword>
<dbReference type="SUPFAM" id="SSF158911">
    <property type="entry name" value="NEAT domain-like"/>
    <property type="match status" value="1"/>
</dbReference>
<keyword evidence="5" id="KW-0964">Secreted</keyword>
<evidence type="ECO:0000256" key="3">
    <source>
        <dbReference type="ARBA" id="ARBA00016498"/>
    </source>
</evidence>
<evidence type="ECO:0000256" key="14">
    <source>
        <dbReference type="SAM" id="MobiDB-lite"/>
    </source>
</evidence>
<dbReference type="GO" id="GO:0015886">
    <property type="term" value="P:heme transport"/>
    <property type="evidence" value="ECO:0007669"/>
    <property type="project" value="InterPro"/>
</dbReference>
<dbReference type="GO" id="GO:0046872">
    <property type="term" value="F:metal ion binding"/>
    <property type="evidence" value="ECO:0007669"/>
    <property type="project" value="UniProtKB-KW"/>
</dbReference>
<dbReference type="CDD" id="cd06920">
    <property type="entry name" value="NEAT"/>
    <property type="match status" value="1"/>
</dbReference>
<comment type="function">
    <text evidence="12">Involved in heme (porphyrin) scavenging. Binds hemoglobin and almost exclusively free-base protoporphyrin IX. Probably has a role as the central conduit of the isd heme uptake system, i.e. mediates the transfer of the iron-containing nutrient from IsdABH to the membrane translocation system IsdDEF. Hemin-free IsdC (apo-IsdC) acquires hemin from hemin-containing IsdA (holo-IsdA) probably through the activated holo-IsdA-apo-IsdC complex and due to the higher affinity of apo-IsdC for the cofactor. The reaction is reversible.</text>
</comment>
<organism evidence="18 19">
    <name type="scientific">Staphylococcus pasteuri_A</name>
    <dbReference type="NCBI Taxonomy" id="3062664"/>
    <lineage>
        <taxon>Bacteria</taxon>
        <taxon>Bacillati</taxon>
        <taxon>Bacillota</taxon>
        <taxon>Bacilli</taxon>
        <taxon>Bacillales</taxon>
        <taxon>Staphylococcaceae</taxon>
        <taxon>Staphylococcus</taxon>
    </lineage>
</organism>
<evidence type="ECO:0000256" key="13">
    <source>
        <dbReference type="ARBA" id="ARBA00047086"/>
    </source>
</evidence>
<dbReference type="RefSeq" id="WP_017637561.1">
    <property type="nucleotide sequence ID" value="NZ_JAUOQO010000006.1"/>
</dbReference>
<evidence type="ECO:0000256" key="4">
    <source>
        <dbReference type="ARBA" id="ARBA00022512"/>
    </source>
</evidence>
<reference evidence="18" key="1">
    <citation type="submission" date="2023-07" db="EMBL/GenBank/DDBJ databases">
        <title>Genome content predicts the carbon catabolic preferences of heterotrophic bacteria.</title>
        <authorList>
            <person name="Gralka M."/>
        </authorList>
    </citation>
    <scope>NUCLEOTIDE SEQUENCE</scope>
    <source>
        <strain evidence="18">E2R20</strain>
    </source>
</reference>
<evidence type="ECO:0000256" key="8">
    <source>
        <dbReference type="ARBA" id="ARBA00022729"/>
    </source>
</evidence>
<name>A0AAW7YRI7_9STAP</name>
<keyword evidence="10" id="KW-0572">Peptidoglycan-anchor</keyword>
<dbReference type="GO" id="GO:0030492">
    <property type="term" value="F:hemoglobin binding"/>
    <property type="evidence" value="ECO:0007669"/>
    <property type="project" value="InterPro"/>
</dbReference>
<dbReference type="PANTHER" id="PTHR37824">
    <property type="entry name" value="IRON-REGULATED SURFACE DETERMINANT PROTEIN C"/>
    <property type="match status" value="1"/>
</dbReference>
<dbReference type="Pfam" id="PF05031">
    <property type="entry name" value="NEAT"/>
    <property type="match status" value="1"/>
</dbReference>
<evidence type="ECO:0000256" key="12">
    <source>
        <dbReference type="ARBA" id="ARBA00045845"/>
    </source>
</evidence>
<dbReference type="InterPro" id="IPR050436">
    <property type="entry name" value="IsdA"/>
</dbReference>
<dbReference type="SMART" id="SM00725">
    <property type="entry name" value="NEAT"/>
    <property type="match status" value="1"/>
</dbReference>
<protein>
    <recommendedName>
        <fullName evidence="3">Iron-regulated surface determinant protein C</fullName>
    </recommendedName>
    <alternativeName>
        <fullName evidence="11">Staphylococcal iron-regulated protein D</fullName>
    </alternativeName>
</protein>
<dbReference type="PROSITE" id="PS50978">
    <property type="entry name" value="NEAT"/>
    <property type="match status" value="1"/>
</dbReference>
<keyword evidence="9" id="KW-0408">Iron</keyword>
<keyword evidence="8 16" id="KW-0732">Signal</keyword>
<keyword evidence="19" id="KW-1185">Reference proteome</keyword>
<evidence type="ECO:0000256" key="6">
    <source>
        <dbReference type="ARBA" id="ARBA00022617"/>
    </source>
</evidence>
<evidence type="ECO:0000256" key="15">
    <source>
        <dbReference type="SAM" id="Phobius"/>
    </source>
</evidence>
<feature type="region of interest" description="Disordered" evidence="14">
    <location>
        <begin position="151"/>
        <end position="177"/>
    </location>
</feature>
<dbReference type="InterPro" id="IPR017505">
    <property type="entry name" value="Sortase_SrtB_sig_NPQTN"/>
</dbReference>
<evidence type="ECO:0000256" key="11">
    <source>
        <dbReference type="ARBA" id="ARBA00031151"/>
    </source>
</evidence>
<feature type="transmembrane region" description="Helical" evidence="15">
    <location>
        <begin position="186"/>
        <end position="206"/>
    </location>
</feature>
<keyword evidence="6" id="KW-0349">Heme</keyword>
<dbReference type="NCBIfam" id="TIGR03068">
    <property type="entry name" value="srtB_sig_NPQTN"/>
    <property type="match status" value="1"/>
</dbReference>
<comment type="subunit">
    <text evidence="13">Monomer. Interacts with IsdA.</text>
</comment>
<dbReference type="PANTHER" id="PTHR37824:SF1">
    <property type="entry name" value="IRON-REGULATED SURFACE DETERMINANT PROTEIN C"/>
    <property type="match status" value="1"/>
</dbReference>
<evidence type="ECO:0000256" key="1">
    <source>
        <dbReference type="ARBA" id="ARBA00004168"/>
    </source>
</evidence>
<dbReference type="GO" id="GO:0009274">
    <property type="term" value="C:peptidoglycan-based cell wall"/>
    <property type="evidence" value="ECO:0007669"/>
    <property type="project" value="InterPro"/>
</dbReference>
<keyword evidence="15" id="KW-0472">Membrane</keyword>
<evidence type="ECO:0000256" key="9">
    <source>
        <dbReference type="ARBA" id="ARBA00023004"/>
    </source>
</evidence>
<feature type="chain" id="PRO_5043891493" description="Iron-regulated surface determinant protein C" evidence="16">
    <location>
        <begin position="29"/>
        <end position="215"/>
    </location>
</feature>
<dbReference type="InterPro" id="IPR037250">
    <property type="entry name" value="NEAT_dom_sf"/>
</dbReference>
<accession>A0AAW7YRI7</accession>
<evidence type="ECO:0000256" key="2">
    <source>
        <dbReference type="ARBA" id="ARBA00005749"/>
    </source>
</evidence>
<sequence length="215" mass="23650">MKKLHKIFSVAVLSFILFFATTVNNAFAEDSGTFNYEILKYNTNDTSIANDYFNKPAKYVKKNGKLYVQITVNHSHWITGMSIEGHKEKIINKNAAKDERTSEFEVSKVSGKVQGKIDVYINEKVNGKPFLYDHHYNITYKFNGPSNVVGNGSSSASTTGNDTTGGTTNTGTGGVENPQTSAGIPGYIYIVPAVALMSFVFITFYAKKVNKGNVK</sequence>
<dbReference type="Proteomes" id="UP001170310">
    <property type="component" value="Unassembled WGS sequence"/>
</dbReference>
<evidence type="ECO:0000256" key="10">
    <source>
        <dbReference type="ARBA" id="ARBA00023088"/>
    </source>
</evidence>
<comment type="similarity">
    <text evidence="2">Belongs to the IsdC family.</text>
</comment>
<dbReference type="EMBL" id="JAUOQO010000006">
    <property type="protein sequence ID" value="MDO6574049.1"/>
    <property type="molecule type" value="Genomic_DNA"/>
</dbReference>